<organism evidence="2 3">
    <name type="scientific">Aspergillus granulosus</name>
    <dbReference type="NCBI Taxonomy" id="176169"/>
    <lineage>
        <taxon>Eukaryota</taxon>
        <taxon>Fungi</taxon>
        <taxon>Dikarya</taxon>
        <taxon>Ascomycota</taxon>
        <taxon>Pezizomycotina</taxon>
        <taxon>Eurotiomycetes</taxon>
        <taxon>Eurotiomycetidae</taxon>
        <taxon>Eurotiales</taxon>
        <taxon>Aspergillaceae</taxon>
        <taxon>Aspergillus</taxon>
        <taxon>Aspergillus subgen. Nidulantes</taxon>
    </lineage>
</organism>
<evidence type="ECO:0000256" key="1">
    <source>
        <dbReference type="SAM" id="MobiDB-lite"/>
    </source>
</evidence>
<evidence type="ECO:0000313" key="2">
    <source>
        <dbReference type="EMBL" id="KAL2812737.1"/>
    </source>
</evidence>
<evidence type="ECO:0000313" key="3">
    <source>
        <dbReference type="Proteomes" id="UP001610334"/>
    </source>
</evidence>
<dbReference type="EMBL" id="JBFXLT010000045">
    <property type="protein sequence ID" value="KAL2812737.1"/>
    <property type="molecule type" value="Genomic_DNA"/>
</dbReference>
<dbReference type="Proteomes" id="UP001610334">
    <property type="component" value="Unassembled WGS sequence"/>
</dbReference>
<sequence>MTVPPWTPLPRVTATLEAVAEIKGHRHEGHQYVEFADLVPTIRANRSPIKKPGHCLKLGAALILRVLCSSSQWVITTQDSPSTTISAPLPDRLEHKGKPVSF</sequence>
<protein>
    <submittedName>
        <fullName evidence="2">Uncharacterized protein</fullName>
    </submittedName>
</protein>
<keyword evidence="3" id="KW-1185">Reference proteome</keyword>
<feature type="region of interest" description="Disordered" evidence="1">
    <location>
        <begin position="80"/>
        <end position="102"/>
    </location>
</feature>
<proteinExistence type="predicted"/>
<feature type="compositionally biased region" description="Basic and acidic residues" evidence="1">
    <location>
        <begin position="91"/>
        <end position="102"/>
    </location>
</feature>
<comment type="caution">
    <text evidence="2">The sequence shown here is derived from an EMBL/GenBank/DDBJ whole genome shotgun (WGS) entry which is preliminary data.</text>
</comment>
<name>A0ABR4HB94_9EURO</name>
<accession>A0ABR4HB94</accession>
<reference evidence="2 3" key="1">
    <citation type="submission" date="2024-07" db="EMBL/GenBank/DDBJ databases">
        <title>Section-level genome sequencing and comparative genomics of Aspergillus sections Usti and Cavernicolus.</title>
        <authorList>
            <consortium name="Lawrence Berkeley National Laboratory"/>
            <person name="Nybo J.L."/>
            <person name="Vesth T.C."/>
            <person name="Theobald S."/>
            <person name="Frisvad J.C."/>
            <person name="Larsen T.O."/>
            <person name="Kjaerboelling I."/>
            <person name="Rothschild-Mancinelli K."/>
            <person name="Lyhne E.K."/>
            <person name="Kogle M.E."/>
            <person name="Barry K."/>
            <person name="Clum A."/>
            <person name="Na H."/>
            <person name="Ledsgaard L."/>
            <person name="Lin J."/>
            <person name="Lipzen A."/>
            <person name="Kuo A."/>
            <person name="Riley R."/>
            <person name="Mondo S."/>
            <person name="Labutti K."/>
            <person name="Haridas S."/>
            <person name="Pangalinan J."/>
            <person name="Salamov A.A."/>
            <person name="Simmons B.A."/>
            <person name="Magnuson J.K."/>
            <person name="Chen J."/>
            <person name="Drula E."/>
            <person name="Henrissat B."/>
            <person name="Wiebenga A."/>
            <person name="Lubbers R.J."/>
            <person name="Gomes A.C."/>
            <person name="Makela M.R."/>
            <person name="Stajich J."/>
            <person name="Grigoriev I.V."/>
            <person name="Mortensen U.H."/>
            <person name="De Vries R.P."/>
            <person name="Baker S.E."/>
            <person name="Andersen M.R."/>
        </authorList>
    </citation>
    <scope>NUCLEOTIDE SEQUENCE [LARGE SCALE GENOMIC DNA]</scope>
    <source>
        <strain evidence="2 3">CBS 588.65</strain>
    </source>
</reference>
<gene>
    <name evidence="2" type="ORF">BJX63DRAFT_395978</name>
</gene>